<dbReference type="Proteomes" id="UP000321726">
    <property type="component" value="Unassembled WGS sequence"/>
</dbReference>
<dbReference type="Pfam" id="PF01979">
    <property type="entry name" value="Amidohydro_1"/>
    <property type="match status" value="1"/>
</dbReference>
<evidence type="ECO:0000313" key="4">
    <source>
        <dbReference type="Proteomes" id="UP000184123"/>
    </source>
</evidence>
<dbReference type="GO" id="GO:0016810">
    <property type="term" value="F:hydrolase activity, acting on carbon-nitrogen (but not peptide) bonds"/>
    <property type="evidence" value="ECO:0007669"/>
    <property type="project" value="InterPro"/>
</dbReference>
<reference evidence="3 4" key="1">
    <citation type="submission" date="2016-11" db="EMBL/GenBank/DDBJ databases">
        <authorList>
            <person name="Jaros S."/>
            <person name="Januszkiewicz K."/>
            <person name="Wedrychowicz H."/>
        </authorList>
    </citation>
    <scope>NUCLEOTIDE SEQUENCE [LARGE SCALE GENOMIC DNA]</scope>
    <source>
        <strain evidence="3 4">DSM 4740</strain>
    </source>
</reference>
<dbReference type="Proteomes" id="UP000184123">
    <property type="component" value="Unassembled WGS sequence"/>
</dbReference>
<keyword evidence="5" id="KW-1185">Reference proteome</keyword>
<dbReference type="SUPFAM" id="SSF51556">
    <property type="entry name" value="Metallo-dependent hydrolases"/>
    <property type="match status" value="1"/>
</dbReference>
<name>A0A1M7CM27_9GAMM</name>
<evidence type="ECO:0000313" key="5">
    <source>
        <dbReference type="Proteomes" id="UP000321726"/>
    </source>
</evidence>
<feature type="domain" description="Amidohydrolase-related" evidence="1">
    <location>
        <begin position="56"/>
        <end position="404"/>
    </location>
</feature>
<dbReference type="InterPro" id="IPR051781">
    <property type="entry name" value="Metallo-dep_Hydrolase"/>
</dbReference>
<proteinExistence type="predicted"/>
<dbReference type="STRING" id="44933.SAMN05660971_01149"/>
<dbReference type="AlphaFoldDB" id="A0A1M7CM27"/>
<dbReference type="EMBL" id="BJXU01000183">
    <property type="protein sequence ID" value="GEN26016.1"/>
    <property type="molecule type" value="Genomic_DNA"/>
</dbReference>
<evidence type="ECO:0000313" key="2">
    <source>
        <dbReference type="EMBL" id="GEN26016.1"/>
    </source>
</evidence>
<evidence type="ECO:0000313" key="3">
    <source>
        <dbReference type="EMBL" id="SHL68260.1"/>
    </source>
</evidence>
<dbReference type="Gene3D" id="3.20.20.140">
    <property type="entry name" value="Metal-dependent hydrolases"/>
    <property type="match status" value="1"/>
</dbReference>
<dbReference type="SUPFAM" id="SSF51338">
    <property type="entry name" value="Composite domain of metallo-dependent hydrolases"/>
    <property type="match status" value="1"/>
</dbReference>
<accession>A0A1M7CM27</accession>
<dbReference type="InterPro" id="IPR032466">
    <property type="entry name" value="Metal_Hydrolase"/>
</dbReference>
<dbReference type="Gene3D" id="2.30.40.10">
    <property type="entry name" value="Urease, subunit C, domain 1"/>
    <property type="match status" value="1"/>
</dbReference>
<dbReference type="InterPro" id="IPR057744">
    <property type="entry name" value="OTAase-like"/>
</dbReference>
<dbReference type="PANTHER" id="PTHR43135:SF3">
    <property type="entry name" value="ALPHA-D-RIBOSE 1-METHYLPHOSPHONATE 5-TRIPHOSPHATE DIPHOSPHATASE"/>
    <property type="match status" value="1"/>
</dbReference>
<organism evidence="3 4">
    <name type="scientific">Halomonas cupida</name>
    <dbReference type="NCBI Taxonomy" id="44933"/>
    <lineage>
        <taxon>Bacteria</taxon>
        <taxon>Pseudomonadati</taxon>
        <taxon>Pseudomonadota</taxon>
        <taxon>Gammaproteobacteria</taxon>
        <taxon>Oceanospirillales</taxon>
        <taxon>Halomonadaceae</taxon>
        <taxon>Halomonas</taxon>
    </lineage>
</organism>
<gene>
    <name evidence="2" type="ORF">HCU01_39650</name>
    <name evidence="3" type="ORF">SAMN05660971_01149</name>
</gene>
<reference evidence="2 5" key="2">
    <citation type="submission" date="2019-07" db="EMBL/GenBank/DDBJ databases">
        <title>Whole genome shotgun sequence of Halomonas cupida NBRC 102219.</title>
        <authorList>
            <person name="Hosoyama A."/>
            <person name="Uohara A."/>
            <person name="Ohji S."/>
            <person name="Ichikawa N."/>
        </authorList>
    </citation>
    <scope>NUCLEOTIDE SEQUENCE [LARGE SCALE GENOMIC DNA]</scope>
    <source>
        <strain evidence="2 5">NBRC 102219</strain>
    </source>
</reference>
<dbReference type="InterPro" id="IPR006680">
    <property type="entry name" value="Amidohydro-rel"/>
</dbReference>
<protein>
    <submittedName>
        <fullName evidence="2">Amidohydrolase</fullName>
    </submittedName>
    <submittedName>
        <fullName evidence="3">Imidazolonepropionase</fullName>
    </submittedName>
</protein>
<dbReference type="InterPro" id="IPR011059">
    <property type="entry name" value="Metal-dep_hydrolase_composite"/>
</dbReference>
<dbReference type="EMBL" id="FRCA01000002">
    <property type="protein sequence ID" value="SHL68260.1"/>
    <property type="molecule type" value="Genomic_DNA"/>
</dbReference>
<dbReference type="CDD" id="cd01299">
    <property type="entry name" value="Met_dep_hydrolase_A"/>
    <property type="match status" value="1"/>
</dbReference>
<sequence length="408" mass="43916">MESVMLIINNCRVFDGVNDTVKDDQSVIVENGQIRDVVSGRETAAAAEVIDARGATLTPGLIDAHVHVLAAHASLRQVDLMAPSYVAQFAHHSLRAMLRRGFTSVRDAAGADYGLAQAIEEGLIDGPRLFYCGKALSQTGGHGDWTPFEGGCICGCGASTSISRIADGVESVQHAARDELRRGAHHIKIMAGGGVASPSDPIDVLQYTEDEIRAIVWEANAWGKYCLAHAYIPEAISRCLEYGVRSIEHANLIDRSSCELAKQKGAFIVPTVSTYEALAKHGREMGLPEVSCAKVEDVRQQGLDALELLRDTGVQVGLGSDLLGDMQRYQMREFALRGEAFTPTEVLRQATSINARLLDREGSLGVVQPGALADLALWDGCPDQDLGVLEYPEKTLKAVIKGGRQVVL</sequence>
<dbReference type="PANTHER" id="PTHR43135">
    <property type="entry name" value="ALPHA-D-RIBOSE 1-METHYLPHOSPHONATE 5-TRIPHOSPHATE DIPHOSPHATASE"/>
    <property type="match status" value="1"/>
</dbReference>
<evidence type="ECO:0000259" key="1">
    <source>
        <dbReference type="Pfam" id="PF01979"/>
    </source>
</evidence>